<evidence type="ECO:0000256" key="5">
    <source>
        <dbReference type="ARBA" id="ARBA00022989"/>
    </source>
</evidence>
<feature type="transmembrane region" description="Helical" evidence="7">
    <location>
        <begin position="20"/>
        <end position="37"/>
    </location>
</feature>
<proteinExistence type="inferred from homology"/>
<keyword evidence="8" id="KW-0449">Lipoprotein</keyword>
<keyword evidence="2 7" id="KW-1003">Cell membrane</keyword>
<comment type="function">
    <text evidence="7">Catalyzes the transfer of the diacylglyceryl group from phosphatidylglycerol to the sulfhydryl group of the N-terminal cysteine of a prolipoprotein, the first step in the formation of mature lipoproteins.</text>
</comment>
<accession>A0A0R2UD35</accession>
<evidence type="ECO:0000256" key="3">
    <source>
        <dbReference type="ARBA" id="ARBA00022679"/>
    </source>
</evidence>
<dbReference type="EC" id="2.5.1.145" evidence="7"/>
<feature type="transmembrane region" description="Helical" evidence="7">
    <location>
        <begin position="175"/>
        <end position="193"/>
    </location>
</feature>
<dbReference type="NCBIfam" id="TIGR00544">
    <property type="entry name" value="lgt"/>
    <property type="match status" value="1"/>
</dbReference>
<dbReference type="EMBL" id="LICA01000005">
    <property type="protein sequence ID" value="KRO97361.1"/>
    <property type="molecule type" value="Genomic_DNA"/>
</dbReference>
<organism evidence="8 9">
    <name type="scientific">SAR92 bacterium BACL26 MAG-121220-bin70</name>
    <dbReference type="NCBI Taxonomy" id="1655626"/>
    <lineage>
        <taxon>Bacteria</taxon>
        <taxon>Pseudomonadati</taxon>
        <taxon>Pseudomonadota</taxon>
        <taxon>Gammaproteobacteria</taxon>
        <taxon>Cellvibrionales</taxon>
        <taxon>Porticoccaceae</taxon>
        <taxon>SAR92 clade</taxon>
    </lineage>
</organism>
<feature type="transmembrane region" description="Helical" evidence="7">
    <location>
        <begin position="57"/>
        <end position="76"/>
    </location>
</feature>
<protein>
    <recommendedName>
        <fullName evidence="7">Phosphatidylglycerol--prolipoprotein diacylglyceryl transferase</fullName>
        <ecNumber evidence="7">2.5.1.145</ecNumber>
    </recommendedName>
</protein>
<dbReference type="Pfam" id="PF01790">
    <property type="entry name" value="LGT"/>
    <property type="match status" value="1"/>
</dbReference>
<name>A0A0R2UD35_9GAMM</name>
<evidence type="ECO:0000256" key="7">
    <source>
        <dbReference type="HAMAP-Rule" id="MF_01147"/>
    </source>
</evidence>
<dbReference type="PANTHER" id="PTHR30589:SF0">
    <property type="entry name" value="PHOSPHATIDYLGLYCEROL--PROLIPOPROTEIN DIACYLGLYCERYL TRANSFERASE"/>
    <property type="match status" value="1"/>
</dbReference>
<evidence type="ECO:0000313" key="9">
    <source>
        <dbReference type="Proteomes" id="UP000051213"/>
    </source>
</evidence>
<feature type="binding site" evidence="7">
    <location>
        <position position="139"/>
    </location>
    <ligand>
        <name>a 1,2-diacyl-sn-glycero-3-phospho-(1'-sn-glycerol)</name>
        <dbReference type="ChEBI" id="CHEBI:64716"/>
    </ligand>
</feature>
<dbReference type="HAMAP" id="MF_01147">
    <property type="entry name" value="Lgt"/>
    <property type="match status" value="1"/>
</dbReference>
<evidence type="ECO:0000256" key="4">
    <source>
        <dbReference type="ARBA" id="ARBA00022692"/>
    </source>
</evidence>
<comment type="pathway">
    <text evidence="7">Protein modification; lipoprotein biosynthesis (diacylglyceryl transfer).</text>
</comment>
<evidence type="ECO:0000256" key="1">
    <source>
        <dbReference type="ARBA" id="ARBA00007150"/>
    </source>
</evidence>
<dbReference type="GO" id="GO:0042158">
    <property type="term" value="P:lipoprotein biosynthetic process"/>
    <property type="evidence" value="ECO:0007669"/>
    <property type="project" value="UniProtKB-UniRule"/>
</dbReference>
<dbReference type="PANTHER" id="PTHR30589">
    <property type="entry name" value="PROLIPOPROTEIN DIACYLGLYCERYL TRANSFERASE"/>
    <property type="match status" value="1"/>
</dbReference>
<comment type="catalytic activity">
    <reaction evidence="7">
        <text>L-cysteinyl-[prolipoprotein] + a 1,2-diacyl-sn-glycero-3-phospho-(1'-sn-glycerol) = an S-1,2-diacyl-sn-glyceryl-L-cysteinyl-[prolipoprotein] + sn-glycerol 1-phosphate + H(+)</text>
        <dbReference type="Rhea" id="RHEA:56712"/>
        <dbReference type="Rhea" id="RHEA-COMP:14679"/>
        <dbReference type="Rhea" id="RHEA-COMP:14680"/>
        <dbReference type="ChEBI" id="CHEBI:15378"/>
        <dbReference type="ChEBI" id="CHEBI:29950"/>
        <dbReference type="ChEBI" id="CHEBI:57685"/>
        <dbReference type="ChEBI" id="CHEBI:64716"/>
        <dbReference type="ChEBI" id="CHEBI:140658"/>
        <dbReference type="EC" id="2.5.1.145"/>
    </reaction>
</comment>
<dbReference type="Proteomes" id="UP000051213">
    <property type="component" value="Unassembled WGS sequence"/>
</dbReference>
<comment type="similarity">
    <text evidence="1 7">Belongs to the Lgt family.</text>
</comment>
<keyword evidence="3 7" id="KW-0808">Transferase</keyword>
<sequence length="273" mass="30786">MLTYPSIDPVVLSVGPLQVHWYGVMYLLGFIVAWRLALRNSQRPWSPIKKNQVEDLIVYGAWGVILGGRLGYMFFYGADKWLADPAMLIRIWEGGMSFHGGLMGVAIAILIYSRKYQVPFLGLTDFVTPLVPAGLLFGRLGNFIGQELYGRPTDVSWAMVFPADPEQLARHPSQLYEAALEGLVLFLIINWFARKPRLYGHVTGLFLILYGVFRFAVEFVRQPDAQFVGQSALVESFSWMTRGQTLCIPMIILGLWFTRKSVQRLLGKSVSSS</sequence>
<dbReference type="InterPro" id="IPR001640">
    <property type="entry name" value="Lgt"/>
</dbReference>
<comment type="caution">
    <text evidence="8">The sequence shown here is derived from an EMBL/GenBank/DDBJ whole genome shotgun (WGS) entry which is preliminary data.</text>
</comment>
<dbReference type="GO" id="GO:0008961">
    <property type="term" value="F:phosphatidylglycerol-prolipoprotein diacylglyceryl transferase activity"/>
    <property type="evidence" value="ECO:0007669"/>
    <property type="project" value="UniProtKB-UniRule"/>
</dbReference>
<comment type="subcellular location">
    <subcellularLocation>
        <location evidence="7">Cell membrane</location>
        <topology evidence="7">Multi-pass membrane protein</topology>
    </subcellularLocation>
</comment>
<evidence type="ECO:0000256" key="2">
    <source>
        <dbReference type="ARBA" id="ARBA00022475"/>
    </source>
</evidence>
<dbReference type="PROSITE" id="PS01311">
    <property type="entry name" value="LGT"/>
    <property type="match status" value="1"/>
</dbReference>
<feature type="transmembrane region" description="Helical" evidence="7">
    <location>
        <begin position="120"/>
        <end position="140"/>
    </location>
</feature>
<feature type="transmembrane region" description="Helical" evidence="7">
    <location>
        <begin position="198"/>
        <end position="217"/>
    </location>
</feature>
<keyword evidence="5 7" id="KW-1133">Transmembrane helix</keyword>
<keyword evidence="6 7" id="KW-0472">Membrane</keyword>
<reference evidence="8 9" key="1">
    <citation type="submission" date="2015-10" db="EMBL/GenBank/DDBJ databases">
        <title>Metagenome-Assembled Genomes uncover a global brackish microbiome.</title>
        <authorList>
            <person name="Hugerth L.W."/>
            <person name="Larsson J."/>
            <person name="Alneberg J."/>
            <person name="Lindh M.V."/>
            <person name="Legrand C."/>
            <person name="Pinhassi J."/>
            <person name="Andersson A.F."/>
        </authorList>
    </citation>
    <scope>NUCLEOTIDE SEQUENCE [LARGE SCALE GENOMIC DNA]</scope>
    <source>
        <strain evidence="8">BACL26 MAG-121220-bin70</strain>
    </source>
</reference>
<feature type="transmembrane region" description="Helical" evidence="7">
    <location>
        <begin position="237"/>
        <end position="258"/>
    </location>
</feature>
<gene>
    <name evidence="7" type="primary">lgt</name>
    <name evidence="8" type="ORF">ABS24_09960</name>
</gene>
<feature type="transmembrane region" description="Helical" evidence="7">
    <location>
        <begin position="96"/>
        <end position="113"/>
    </location>
</feature>
<evidence type="ECO:0000256" key="6">
    <source>
        <dbReference type="ARBA" id="ARBA00023136"/>
    </source>
</evidence>
<dbReference type="GO" id="GO:0005886">
    <property type="term" value="C:plasma membrane"/>
    <property type="evidence" value="ECO:0007669"/>
    <property type="project" value="UniProtKB-SubCell"/>
</dbReference>
<keyword evidence="4 7" id="KW-0812">Transmembrane</keyword>
<dbReference type="UniPathway" id="UPA00664"/>
<dbReference type="AlphaFoldDB" id="A0A0R2UD35"/>
<evidence type="ECO:0000313" key="8">
    <source>
        <dbReference type="EMBL" id="KRO97361.1"/>
    </source>
</evidence>